<keyword evidence="1" id="KW-0812">Transmembrane</keyword>
<keyword evidence="1" id="KW-1133">Transmembrane helix</keyword>
<feature type="transmembrane region" description="Helical" evidence="1">
    <location>
        <begin position="39"/>
        <end position="57"/>
    </location>
</feature>
<evidence type="ECO:0000256" key="1">
    <source>
        <dbReference type="SAM" id="Phobius"/>
    </source>
</evidence>
<name>A0A645CVE7_9ZZZZ</name>
<gene>
    <name evidence="2" type="ORF">SDC9_127878</name>
</gene>
<dbReference type="AlphaFoldDB" id="A0A645CVE7"/>
<sequence>MDKVDIVDESDLSIISFLSPIKRNIDVKKKVINTMMVKIIKNFLFVLFLIFIINSIIKKSPKIGD</sequence>
<keyword evidence="1" id="KW-0472">Membrane</keyword>
<evidence type="ECO:0000313" key="2">
    <source>
        <dbReference type="EMBL" id="MPM80828.1"/>
    </source>
</evidence>
<dbReference type="EMBL" id="VSSQ01030332">
    <property type="protein sequence ID" value="MPM80828.1"/>
    <property type="molecule type" value="Genomic_DNA"/>
</dbReference>
<protein>
    <submittedName>
        <fullName evidence="2">Uncharacterized protein</fullName>
    </submittedName>
</protein>
<organism evidence="2">
    <name type="scientific">bioreactor metagenome</name>
    <dbReference type="NCBI Taxonomy" id="1076179"/>
    <lineage>
        <taxon>unclassified sequences</taxon>
        <taxon>metagenomes</taxon>
        <taxon>ecological metagenomes</taxon>
    </lineage>
</organism>
<accession>A0A645CVE7</accession>
<reference evidence="2" key="1">
    <citation type="submission" date="2019-08" db="EMBL/GenBank/DDBJ databases">
        <authorList>
            <person name="Kucharzyk K."/>
            <person name="Murdoch R.W."/>
            <person name="Higgins S."/>
            <person name="Loffler F."/>
        </authorList>
    </citation>
    <scope>NUCLEOTIDE SEQUENCE</scope>
</reference>
<comment type="caution">
    <text evidence="2">The sequence shown here is derived from an EMBL/GenBank/DDBJ whole genome shotgun (WGS) entry which is preliminary data.</text>
</comment>
<proteinExistence type="predicted"/>